<name>A0A3E0GTD0_9PSEU</name>
<protein>
    <submittedName>
        <fullName evidence="1">Uncharacterized protein</fullName>
    </submittedName>
</protein>
<sequence>MNVLDVAVALWPELDDLRHLDGWSWQRGDGAGDLAECGLCGYRSLTPLWMECLWIFGPSDAHAVRAMAGGEPTWTFEGTVAEALTALAELPRPGQPGAPLVAINTGWTVSPPGAADGDLATRTFG</sequence>
<dbReference type="RefSeq" id="WP_116182074.1">
    <property type="nucleotide sequence ID" value="NZ_CP144375.1"/>
</dbReference>
<dbReference type="Proteomes" id="UP000256269">
    <property type="component" value="Unassembled WGS sequence"/>
</dbReference>
<organism evidence="1 2">
    <name type="scientific">Kutzneria buriramensis</name>
    <dbReference type="NCBI Taxonomy" id="1045776"/>
    <lineage>
        <taxon>Bacteria</taxon>
        <taxon>Bacillati</taxon>
        <taxon>Actinomycetota</taxon>
        <taxon>Actinomycetes</taxon>
        <taxon>Pseudonocardiales</taxon>
        <taxon>Pseudonocardiaceae</taxon>
        <taxon>Kutzneria</taxon>
    </lineage>
</organism>
<dbReference type="EMBL" id="QUNO01000035">
    <property type="protein sequence ID" value="REH25984.1"/>
    <property type="molecule type" value="Genomic_DNA"/>
</dbReference>
<reference evidence="1 2" key="1">
    <citation type="submission" date="2018-08" db="EMBL/GenBank/DDBJ databases">
        <title>Genomic Encyclopedia of Archaeal and Bacterial Type Strains, Phase II (KMG-II): from individual species to whole genera.</title>
        <authorList>
            <person name="Goeker M."/>
        </authorList>
    </citation>
    <scope>NUCLEOTIDE SEQUENCE [LARGE SCALE GENOMIC DNA]</scope>
    <source>
        <strain evidence="1 2">DSM 45791</strain>
    </source>
</reference>
<proteinExistence type="predicted"/>
<comment type="caution">
    <text evidence="1">The sequence shown here is derived from an EMBL/GenBank/DDBJ whole genome shotgun (WGS) entry which is preliminary data.</text>
</comment>
<dbReference type="OrthoDB" id="3693098at2"/>
<accession>A0A3E0GTD0</accession>
<evidence type="ECO:0000313" key="2">
    <source>
        <dbReference type="Proteomes" id="UP000256269"/>
    </source>
</evidence>
<evidence type="ECO:0000313" key="1">
    <source>
        <dbReference type="EMBL" id="REH25984.1"/>
    </source>
</evidence>
<dbReference type="AlphaFoldDB" id="A0A3E0GTD0"/>
<keyword evidence="2" id="KW-1185">Reference proteome</keyword>
<gene>
    <name evidence="1" type="ORF">BCF44_13523</name>
</gene>